<protein>
    <recommendedName>
        <fullName evidence="1">HTH marR-type domain-containing protein</fullName>
    </recommendedName>
</protein>
<dbReference type="SMART" id="SM00347">
    <property type="entry name" value="HTH_MARR"/>
    <property type="match status" value="1"/>
</dbReference>
<feature type="domain" description="HTH marR-type" evidence="1">
    <location>
        <begin position="20"/>
        <end position="156"/>
    </location>
</feature>
<accession>A0A4Y4DQJ8</accession>
<reference evidence="2 3" key="1">
    <citation type="submission" date="2019-06" db="EMBL/GenBank/DDBJ databases">
        <title>Whole genome shotgun sequence of Glutamicibacter uratoxydans NBRC 15515.</title>
        <authorList>
            <person name="Hosoyama A."/>
            <person name="Uohara A."/>
            <person name="Ohji S."/>
            <person name="Ichikawa N."/>
        </authorList>
    </citation>
    <scope>NUCLEOTIDE SEQUENCE [LARGE SCALE GENOMIC DNA]</scope>
    <source>
        <strain evidence="2 3">NBRC 15515</strain>
    </source>
</reference>
<dbReference type="AlphaFoldDB" id="A0A4Y4DQJ8"/>
<dbReference type="PROSITE" id="PS50995">
    <property type="entry name" value="HTH_MARR_2"/>
    <property type="match status" value="1"/>
</dbReference>
<evidence type="ECO:0000313" key="2">
    <source>
        <dbReference type="EMBL" id="GED07629.1"/>
    </source>
</evidence>
<comment type="caution">
    <text evidence="2">The sequence shown here is derived from an EMBL/GenBank/DDBJ whole genome shotgun (WGS) entry which is preliminary data.</text>
</comment>
<dbReference type="PANTHER" id="PTHR33164:SF43">
    <property type="entry name" value="HTH-TYPE TRANSCRIPTIONAL REPRESSOR YETL"/>
    <property type="match status" value="1"/>
</dbReference>
<dbReference type="RefSeq" id="WP_141366940.1">
    <property type="nucleotide sequence ID" value="NZ_BAAAJL010000004.1"/>
</dbReference>
<dbReference type="GO" id="GO:0006950">
    <property type="term" value="P:response to stress"/>
    <property type="evidence" value="ECO:0007669"/>
    <property type="project" value="TreeGrafter"/>
</dbReference>
<dbReference type="GO" id="GO:0003700">
    <property type="term" value="F:DNA-binding transcription factor activity"/>
    <property type="evidence" value="ECO:0007669"/>
    <property type="project" value="InterPro"/>
</dbReference>
<dbReference type="PANTHER" id="PTHR33164">
    <property type="entry name" value="TRANSCRIPTIONAL REGULATOR, MARR FAMILY"/>
    <property type="match status" value="1"/>
</dbReference>
<dbReference type="EMBL" id="BJNY01000023">
    <property type="protein sequence ID" value="GED07629.1"/>
    <property type="molecule type" value="Genomic_DNA"/>
</dbReference>
<dbReference type="SUPFAM" id="SSF46785">
    <property type="entry name" value="Winged helix' DNA-binding domain"/>
    <property type="match status" value="1"/>
</dbReference>
<sequence>MTTYEASGYWYAREESAPGSIELLNLLREYRDAERKMRLQTRDSMGMGENDMEALRYLLRAHAQGEIPRQRELAKELGISDASTSGLIDRLCRQGYAERVIHPDDRRSAGIIPTDFSNQEIRESLEEMHHRMHDAISQLSPADRAGAARFLRLLIDSLNATVQARTRCSSRKSDTSRSTKR</sequence>
<evidence type="ECO:0000313" key="3">
    <source>
        <dbReference type="Proteomes" id="UP000316612"/>
    </source>
</evidence>
<name>A0A4Y4DQJ8_GLUUR</name>
<dbReference type="Proteomes" id="UP000316612">
    <property type="component" value="Unassembled WGS sequence"/>
</dbReference>
<dbReference type="InterPro" id="IPR036388">
    <property type="entry name" value="WH-like_DNA-bd_sf"/>
</dbReference>
<dbReference type="Gene3D" id="1.10.10.10">
    <property type="entry name" value="Winged helix-like DNA-binding domain superfamily/Winged helix DNA-binding domain"/>
    <property type="match status" value="1"/>
</dbReference>
<keyword evidence="3" id="KW-1185">Reference proteome</keyword>
<dbReference type="Pfam" id="PF12802">
    <property type="entry name" value="MarR_2"/>
    <property type="match status" value="1"/>
</dbReference>
<organism evidence="2 3">
    <name type="scientific">Glutamicibacter uratoxydans</name>
    <name type="common">Arthrobacter uratoxydans</name>
    <dbReference type="NCBI Taxonomy" id="43667"/>
    <lineage>
        <taxon>Bacteria</taxon>
        <taxon>Bacillati</taxon>
        <taxon>Actinomycetota</taxon>
        <taxon>Actinomycetes</taxon>
        <taxon>Micrococcales</taxon>
        <taxon>Micrococcaceae</taxon>
        <taxon>Glutamicibacter</taxon>
    </lineage>
</organism>
<gene>
    <name evidence="2" type="ORF">AUR04nite_31610</name>
</gene>
<dbReference type="OrthoDB" id="162531at2"/>
<dbReference type="InterPro" id="IPR039422">
    <property type="entry name" value="MarR/SlyA-like"/>
</dbReference>
<evidence type="ECO:0000259" key="1">
    <source>
        <dbReference type="PROSITE" id="PS50995"/>
    </source>
</evidence>
<dbReference type="InterPro" id="IPR036390">
    <property type="entry name" value="WH_DNA-bd_sf"/>
</dbReference>
<proteinExistence type="predicted"/>
<dbReference type="InterPro" id="IPR000835">
    <property type="entry name" value="HTH_MarR-typ"/>
</dbReference>